<evidence type="ECO:0000313" key="2">
    <source>
        <dbReference type="EMBL" id="GBO93850.1"/>
    </source>
</evidence>
<dbReference type="RefSeq" id="WP_116270147.1">
    <property type="nucleotide sequence ID" value="NZ_BGZJ01000001.1"/>
</dbReference>
<dbReference type="Pfam" id="PF05656">
    <property type="entry name" value="DUF805"/>
    <property type="match status" value="1"/>
</dbReference>
<dbReference type="EMBL" id="BGZJ01000001">
    <property type="protein sequence ID" value="GBO93850.1"/>
    <property type="molecule type" value="Genomic_DNA"/>
</dbReference>
<evidence type="ECO:0000313" key="3">
    <source>
        <dbReference type="Proteomes" id="UP000266091"/>
    </source>
</evidence>
<feature type="transmembrane region" description="Helical" evidence="1">
    <location>
        <begin position="85"/>
        <end position="104"/>
    </location>
</feature>
<keyword evidence="1" id="KW-0472">Membrane</keyword>
<dbReference type="PANTHER" id="PTHR34980">
    <property type="entry name" value="INNER MEMBRANE PROTEIN-RELATED-RELATED"/>
    <property type="match status" value="1"/>
</dbReference>
<protein>
    <recommendedName>
        <fullName evidence="4">DUF805 domain-containing protein</fullName>
    </recommendedName>
</protein>
<dbReference type="Proteomes" id="UP000266091">
    <property type="component" value="Unassembled WGS sequence"/>
</dbReference>
<feature type="transmembrane region" description="Helical" evidence="1">
    <location>
        <begin position="110"/>
        <end position="127"/>
    </location>
</feature>
<keyword evidence="1" id="KW-1133">Transmembrane helix</keyword>
<dbReference type="PANTHER" id="PTHR34980:SF2">
    <property type="entry name" value="INNER MEMBRANE PROTEIN YHAH-RELATED"/>
    <property type="match status" value="1"/>
</dbReference>
<organism evidence="2 3">
    <name type="scientific">Mesosutterella multiformis</name>
    <dbReference type="NCBI Taxonomy" id="2259133"/>
    <lineage>
        <taxon>Bacteria</taxon>
        <taxon>Pseudomonadati</taxon>
        <taxon>Pseudomonadota</taxon>
        <taxon>Betaproteobacteria</taxon>
        <taxon>Burkholderiales</taxon>
        <taxon>Sutterellaceae</taxon>
        <taxon>Mesosutterella</taxon>
    </lineage>
</organism>
<keyword evidence="3" id="KW-1185">Reference proteome</keyword>
<feature type="transmembrane region" description="Helical" evidence="1">
    <location>
        <begin position="28"/>
        <end position="49"/>
    </location>
</feature>
<feature type="transmembrane region" description="Helical" evidence="1">
    <location>
        <begin position="55"/>
        <end position="73"/>
    </location>
</feature>
<proteinExistence type="predicted"/>
<dbReference type="GO" id="GO:0005886">
    <property type="term" value="C:plasma membrane"/>
    <property type="evidence" value="ECO:0007669"/>
    <property type="project" value="TreeGrafter"/>
</dbReference>
<dbReference type="InterPro" id="IPR008523">
    <property type="entry name" value="DUF805"/>
</dbReference>
<name>A0A388SEK1_9BURK</name>
<accession>A0A401LN89</accession>
<evidence type="ECO:0008006" key="4">
    <source>
        <dbReference type="Google" id="ProtNLM"/>
    </source>
</evidence>
<keyword evidence="1" id="KW-0812">Transmembrane</keyword>
<evidence type="ECO:0000256" key="1">
    <source>
        <dbReference type="SAM" id="Phobius"/>
    </source>
</evidence>
<reference evidence="2 3" key="1">
    <citation type="journal article" date="2018" name="Int. J. Syst. Evol. Microbiol.">
        <title>Mesosutterella multiformis gen. nov., sp. nov., a member of the family Sutterellaceae and Sutterella megalosphaeroides sp. nov., isolated from human faeces.</title>
        <authorList>
            <person name="Sakamoto M."/>
            <person name="Ikeyama N."/>
            <person name="Kunihiro T."/>
            <person name="Iino T."/>
            <person name="Yuki M."/>
            <person name="Ohkuma M."/>
        </authorList>
    </citation>
    <scope>NUCLEOTIDE SEQUENCE [LARGE SCALE GENOMIC DNA]</scope>
    <source>
        <strain evidence="2 3">4NBBH2</strain>
    </source>
</reference>
<dbReference type="OrthoDB" id="9812349at2"/>
<gene>
    <name evidence="2" type="ORF">MESMUL_12040</name>
</gene>
<dbReference type="AlphaFoldDB" id="A0A388SEK1"/>
<accession>A0A388SEK1</accession>
<comment type="caution">
    <text evidence="2">The sequence shown here is derived from an EMBL/GenBank/DDBJ whole genome shotgun (WGS) entry which is preliminary data.</text>
</comment>
<sequence length="138" mass="15048">MPGFRESVRSCAYEKYSQFSGRTGRAEFWWFILALFLINCTLIVIGIILPFIQTSILGGFTLVILSPFAAALTRRLHDVGLSGKWVAAAFIIAVIAGTAGTYSTLYWAKFVTPAAFGLLFLISLFPGSKAENTYGPVP</sequence>